<dbReference type="EnsemblPlants" id="OPUNC08G15200.1">
    <property type="protein sequence ID" value="OPUNC08G15200.1"/>
    <property type="gene ID" value="OPUNC08G15200"/>
</dbReference>
<sequence>MDVEGKFDLLLKTIAENEKKRMAAEDRTRADLLDLKSAVEGRLPVVEKKVEDLNSALGVLSTKVEQLESNLPRANHREKDLTWALEKEETVATTTNFNTPTVLHGTRESNLVTATPFGCDSIAL</sequence>
<dbReference type="AlphaFoldDB" id="A0A0E0LVN7"/>
<protein>
    <submittedName>
        <fullName evidence="1">Uncharacterized protein</fullName>
    </submittedName>
</protein>
<dbReference type="Gramene" id="OPUNC08G15200.1">
    <property type="protein sequence ID" value="OPUNC08G15200.1"/>
    <property type="gene ID" value="OPUNC08G15200"/>
</dbReference>
<proteinExistence type="predicted"/>
<keyword evidence="2" id="KW-1185">Reference proteome</keyword>
<name>A0A0E0LVN7_ORYPU</name>
<evidence type="ECO:0000313" key="2">
    <source>
        <dbReference type="Proteomes" id="UP000026962"/>
    </source>
</evidence>
<evidence type="ECO:0000313" key="1">
    <source>
        <dbReference type="EnsemblPlants" id="OPUNC08G15200.1"/>
    </source>
</evidence>
<organism evidence="1">
    <name type="scientific">Oryza punctata</name>
    <name type="common">Red rice</name>
    <dbReference type="NCBI Taxonomy" id="4537"/>
    <lineage>
        <taxon>Eukaryota</taxon>
        <taxon>Viridiplantae</taxon>
        <taxon>Streptophyta</taxon>
        <taxon>Embryophyta</taxon>
        <taxon>Tracheophyta</taxon>
        <taxon>Spermatophyta</taxon>
        <taxon>Magnoliopsida</taxon>
        <taxon>Liliopsida</taxon>
        <taxon>Poales</taxon>
        <taxon>Poaceae</taxon>
        <taxon>BOP clade</taxon>
        <taxon>Oryzoideae</taxon>
        <taxon>Oryzeae</taxon>
        <taxon>Oryzinae</taxon>
        <taxon>Oryza</taxon>
    </lineage>
</organism>
<dbReference type="HOGENOM" id="CLU_2227325_0_0_1"/>
<reference evidence="1" key="2">
    <citation type="submission" date="2018-05" db="EMBL/GenBank/DDBJ databases">
        <title>OpunRS2 (Oryza punctata Reference Sequence Version 2).</title>
        <authorList>
            <person name="Zhang J."/>
            <person name="Kudrna D."/>
            <person name="Lee S."/>
            <person name="Talag J."/>
            <person name="Welchert J."/>
            <person name="Wing R.A."/>
        </authorList>
    </citation>
    <scope>NUCLEOTIDE SEQUENCE [LARGE SCALE GENOMIC DNA]</scope>
</reference>
<dbReference type="Proteomes" id="UP000026962">
    <property type="component" value="Chromosome 8"/>
</dbReference>
<accession>A0A0E0LVN7</accession>
<reference evidence="1" key="1">
    <citation type="submission" date="2015-04" db="UniProtKB">
        <authorList>
            <consortium name="EnsemblPlants"/>
        </authorList>
    </citation>
    <scope>IDENTIFICATION</scope>
</reference>